<protein>
    <submittedName>
        <fullName evidence="2">Divergent CRAL/TRIO domain protein</fullName>
    </submittedName>
</protein>
<proteinExistence type="predicted"/>
<dbReference type="AlphaFoldDB" id="I7M2H7"/>
<dbReference type="Proteomes" id="UP000009168">
    <property type="component" value="Unassembled WGS sequence"/>
</dbReference>
<dbReference type="eggNOG" id="KOG1471">
    <property type="taxonomic scope" value="Eukaryota"/>
</dbReference>
<dbReference type="PANTHER" id="PTHR46818">
    <property type="entry name" value="DOMAIN-CONTAINING PROTEIN, PUTATIVE-RELATED"/>
    <property type="match status" value="1"/>
</dbReference>
<keyword evidence="3" id="KW-1185">Reference proteome</keyword>
<name>I7M2H7_TETTS</name>
<feature type="domain" description="CRAL-TRIO" evidence="1">
    <location>
        <begin position="124"/>
        <end position="292"/>
    </location>
</feature>
<sequence>MRLQIKDENDIQIAKEDAYELNYMKPPLEAHLINHDAHYIHSVDKKGKHTRRIFYDQEFNEYEKEKIKEFRQLLKDQQIALPTEWSDLKILKCIYNEQFNKKDFINLVKKHIKWLNDFALQNPSEETIEKFLKRGVMYTFGRDNLFRPIVFVNSYMIQGDSNNINDMNAINGALCKLLSTVQKNMFLEGKVENWIICIDTNYCGLSDLDFKVIQKIIECMVANYTCILHKLIILNPSWSFRQCWKIISAFIPSDSQDKIEFITSEEFHKLVEIGINPDQIEKKYGGNHENLTQFWPPINTFKSHHNNQFSTPSRRESSHYHSMIDHSHFIFSRQDSQREFNDQEITQDGMNLNSKQILEDKQQHNIIDKLVQKDIKIEDKIQNCPIDQPYHQKSTGCCSSNQCNIF</sequence>
<dbReference type="PANTHER" id="PTHR46818:SF1">
    <property type="entry name" value="CHROMOSOME UNDETERMINED SCAFFOLD_125, WHOLE GENOME SHOTGUN SEQUENCE"/>
    <property type="match status" value="1"/>
</dbReference>
<dbReference type="CDD" id="cd00170">
    <property type="entry name" value="SEC14"/>
    <property type="match status" value="1"/>
</dbReference>
<gene>
    <name evidence="2" type="ORF">TTHERM_00220840</name>
</gene>
<dbReference type="InterPro" id="IPR001251">
    <property type="entry name" value="CRAL-TRIO_dom"/>
</dbReference>
<dbReference type="PROSITE" id="PS50191">
    <property type="entry name" value="CRAL_TRIO"/>
    <property type="match status" value="1"/>
</dbReference>
<dbReference type="Gene3D" id="3.40.525.10">
    <property type="entry name" value="CRAL-TRIO lipid binding domain"/>
    <property type="match status" value="1"/>
</dbReference>
<dbReference type="Pfam" id="PF00650">
    <property type="entry name" value="CRAL_TRIO"/>
    <property type="match status" value="1"/>
</dbReference>
<organism evidence="2 3">
    <name type="scientific">Tetrahymena thermophila (strain SB210)</name>
    <dbReference type="NCBI Taxonomy" id="312017"/>
    <lineage>
        <taxon>Eukaryota</taxon>
        <taxon>Sar</taxon>
        <taxon>Alveolata</taxon>
        <taxon>Ciliophora</taxon>
        <taxon>Intramacronucleata</taxon>
        <taxon>Oligohymenophorea</taxon>
        <taxon>Hymenostomatida</taxon>
        <taxon>Tetrahymenina</taxon>
        <taxon>Tetrahymenidae</taxon>
        <taxon>Tetrahymena</taxon>
    </lineage>
</organism>
<evidence type="ECO:0000313" key="3">
    <source>
        <dbReference type="Proteomes" id="UP000009168"/>
    </source>
</evidence>
<dbReference type="SUPFAM" id="SSF52087">
    <property type="entry name" value="CRAL/TRIO domain"/>
    <property type="match status" value="1"/>
</dbReference>
<dbReference type="OrthoDB" id="75724at2759"/>
<reference evidence="3" key="1">
    <citation type="journal article" date="2006" name="PLoS Biol.">
        <title>Macronuclear genome sequence of the ciliate Tetrahymena thermophila, a model eukaryote.</title>
        <authorList>
            <person name="Eisen J.A."/>
            <person name="Coyne R.S."/>
            <person name="Wu M."/>
            <person name="Wu D."/>
            <person name="Thiagarajan M."/>
            <person name="Wortman J.R."/>
            <person name="Badger J.H."/>
            <person name="Ren Q."/>
            <person name="Amedeo P."/>
            <person name="Jones K.M."/>
            <person name="Tallon L.J."/>
            <person name="Delcher A.L."/>
            <person name="Salzberg S.L."/>
            <person name="Silva J.C."/>
            <person name="Haas B.J."/>
            <person name="Majoros W.H."/>
            <person name="Farzad M."/>
            <person name="Carlton J.M."/>
            <person name="Smith R.K. Jr."/>
            <person name="Garg J."/>
            <person name="Pearlman R.E."/>
            <person name="Karrer K.M."/>
            <person name="Sun L."/>
            <person name="Manning G."/>
            <person name="Elde N.C."/>
            <person name="Turkewitz A.P."/>
            <person name="Asai D.J."/>
            <person name="Wilkes D.E."/>
            <person name="Wang Y."/>
            <person name="Cai H."/>
            <person name="Collins K."/>
            <person name="Stewart B.A."/>
            <person name="Lee S.R."/>
            <person name="Wilamowska K."/>
            <person name="Weinberg Z."/>
            <person name="Ruzzo W.L."/>
            <person name="Wloga D."/>
            <person name="Gaertig J."/>
            <person name="Frankel J."/>
            <person name="Tsao C.-C."/>
            <person name="Gorovsky M.A."/>
            <person name="Keeling P.J."/>
            <person name="Waller R.F."/>
            <person name="Patron N.J."/>
            <person name="Cherry J.M."/>
            <person name="Stover N.A."/>
            <person name="Krieger C.J."/>
            <person name="del Toro C."/>
            <person name="Ryder H.F."/>
            <person name="Williamson S.C."/>
            <person name="Barbeau R.A."/>
            <person name="Hamilton E.P."/>
            <person name="Orias E."/>
        </authorList>
    </citation>
    <scope>NUCLEOTIDE SEQUENCE [LARGE SCALE GENOMIC DNA]</scope>
    <source>
        <strain evidence="3">SB210</strain>
    </source>
</reference>
<evidence type="ECO:0000313" key="2">
    <source>
        <dbReference type="EMBL" id="EAS00411.3"/>
    </source>
</evidence>
<evidence type="ECO:0000259" key="1">
    <source>
        <dbReference type="PROSITE" id="PS50191"/>
    </source>
</evidence>
<dbReference type="KEGG" id="tet:TTHERM_00220840"/>
<dbReference type="RefSeq" id="XP_001020656.3">
    <property type="nucleotide sequence ID" value="XM_001020656.3"/>
</dbReference>
<dbReference type="InParanoid" id="I7M2H7"/>
<accession>I7M2H7</accession>
<dbReference type="EMBL" id="GG662621">
    <property type="protein sequence ID" value="EAS00411.3"/>
    <property type="molecule type" value="Genomic_DNA"/>
</dbReference>
<dbReference type="GeneID" id="7833812"/>
<dbReference type="SMART" id="SM00516">
    <property type="entry name" value="SEC14"/>
    <property type="match status" value="1"/>
</dbReference>
<dbReference type="InterPro" id="IPR036865">
    <property type="entry name" value="CRAL-TRIO_dom_sf"/>
</dbReference>